<keyword evidence="2" id="KW-1133">Transmembrane helix</keyword>
<name>A0A550C455_9AGAR</name>
<organism evidence="3 4">
    <name type="scientific">Schizophyllum amplum</name>
    <dbReference type="NCBI Taxonomy" id="97359"/>
    <lineage>
        <taxon>Eukaryota</taxon>
        <taxon>Fungi</taxon>
        <taxon>Dikarya</taxon>
        <taxon>Basidiomycota</taxon>
        <taxon>Agaricomycotina</taxon>
        <taxon>Agaricomycetes</taxon>
        <taxon>Agaricomycetidae</taxon>
        <taxon>Agaricales</taxon>
        <taxon>Schizophyllaceae</taxon>
        <taxon>Schizophyllum</taxon>
    </lineage>
</organism>
<comment type="caution">
    <text evidence="3">The sequence shown here is derived from an EMBL/GenBank/DDBJ whole genome shotgun (WGS) entry which is preliminary data.</text>
</comment>
<feature type="transmembrane region" description="Helical" evidence="2">
    <location>
        <begin position="170"/>
        <end position="190"/>
    </location>
</feature>
<feature type="transmembrane region" description="Helical" evidence="2">
    <location>
        <begin position="20"/>
        <end position="41"/>
    </location>
</feature>
<feature type="transmembrane region" description="Helical" evidence="2">
    <location>
        <begin position="138"/>
        <end position="164"/>
    </location>
</feature>
<evidence type="ECO:0000256" key="2">
    <source>
        <dbReference type="SAM" id="Phobius"/>
    </source>
</evidence>
<sequence length="290" mass="32674">MLGFFAHFFDDIDGSICHGFYRIMPVTQCLASWASHVVFVLRTCAIRSNRRAFVVSLSLLAVVVCAVELVAQLYSFYRFRVGTTGNCLIQYAEKRNISYVYYLASCVFDAVILVLTYRGLVLRFAKEAQSEPNRDFQAVLWNSSLLYFVVTTFFNVLNLGFYAAYNNSNATIMGPMGIAITSMMSARVILNLHDYANERRAEYQLSGARAHASGRWRSLSFGSSSVPITPLSPVHEKLSHHDPDGDAEHNAGITVIRTVQVYRHGESYDRHMEHNRERSSPVAADSSWAR</sequence>
<proteinExistence type="predicted"/>
<dbReference type="EMBL" id="VDMD01000027">
    <property type="protein sequence ID" value="TRM59585.1"/>
    <property type="molecule type" value="Genomic_DNA"/>
</dbReference>
<gene>
    <name evidence="3" type="ORF">BD626DRAFT_507640</name>
</gene>
<keyword evidence="4" id="KW-1185">Reference proteome</keyword>
<keyword evidence="2" id="KW-0812">Transmembrane</keyword>
<protein>
    <submittedName>
        <fullName evidence="3">Uncharacterized protein</fullName>
    </submittedName>
</protein>
<evidence type="ECO:0000256" key="1">
    <source>
        <dbReference type="SAM" id="MobiDB-lite"/>
    </source>
</evidence>
<dbReference type="OrthoDB" id="3346251at2759"/>
<feature type="region of interest" description="Disordered" evidence="1">
    <location>
        <begin position="268"/>
        <end position="290"/>
    </location>
</feature>
<dbReference type="Proteomes" id="UP000320762">
    <property type="component" value="Unassembled WGS sequence"/>
</dbReference>
<dbReference type="AlphaFoldDB" id="A0A550C455"/>
<reference evidence="3 4" key="1">
    <citation type="journal article" date="2019" name="New Phytol.">
        <title>Comparative genomics reveals unique wood-decay strategies and fruiting body development in the Schizophyllaceae.</title>
        <authorList>
            <person name="Almasi E."/>
            <person name="Sahu N."/>
            <person name="Krizsan K."/>
            <person name="Balint B."/>
            <person name="Kovacs G.M."/>
            <person name="Kiss B."/>
            <person name="Cseklye J."/>
            <person name="Drula E."/>
            <person name="Henrissat B."/>
            <person name="Nagy I."/>
            <person name="Chovatia M."/>
            <person name="Adam C."/>
            <person name="LaButti K."/>
            <person name="Lipzen A."/>
            <person name="Riley R."/>
            <person name="Grigoriev I.V."/>
            <person name="Nagy L.G."/>
        </authorList>
    </citation>
    <scope>NUCLEOTIDE SEQUENCE [LARGE SCALE GENOMIC DNA]</scope>
    <source>
        <strain evidence="3 4">NL-1724</strain>
    </source>
</reference>
<evidence type="ECO:0000313" key="3">
    <source>
        <dbReference type="EMBL" id="TRM59585.1"/>
    </source>
</evidence>
<evidence type="ECO:0000313" key="4">
    <source>
        <dbReference type="Proteomes" id="UP000320762"/>
    </source>
</evidence>
<feature type="transmembrane region" description="Helical" evidence="2">
    <location>
        <begin position="97"/>
        <end position="117"/>
    </location>
</feature>
<accession>A0A550C455</accession>
<feature type="transmembrane region" description="Helical" evidence="2">
    <location>
        <begin position="53"/>
        <end position="77"/>
    </location>
</feature>
<keyword evidence="2" id="KW-0472">Membrane</keyword>
<feature type="compositionally biased region" description="Basic and acidic residues" evidence="1">
    <location>
        <begin position="268"/>
        <end position="279"/>
    </location>
</feature>